<name>A0A2N5CLV0_9CAUL</name>
<dbReference type="EMBL" id="CP026100">
    <property type="protein sequence ID" value="AYV48197.1"/>
    <property type="molecule type" value="Genomic_DNA"/>
</dbReference>
<dbReference type="RefSeq" id="WP_101715348.1">
    <property type="nucleotide sequence ID" value="NZ_CP026100.1"/>
</dbReference>
<sequence length="303" mass="34090">MSIRYELTALVLGRAPPTVSLEPAEFEAIGRAVDGLRDIFWIEEIYDAVTQNYRAYEEGQVLITLAHALGSEEGWEEIDDARRGSARLLDNLLSTARAFLDSAPQRMRSIGGDALMAAFKTATSRVYDDSRAYRFMDALRNYSQHRGSSISAMTFDHKRQPAGEDGKDFKLVYSIRPRLRVDDVEMTFKTKVQPLLQALKDDQGMIDITPLVREYLVGLNQIMLETRGLIAPFEAGFYAVQNDAVSRLGAVWPEALDYPVAVKLQGEDELVSHFLAISQPERTGRLRKRNGKIAHLPRLQLIS</sequence>
<dbReference type="OrthoDB" id="1374948at2"/>
<accession>A0A2N5CLV0</accession>
<dbReference type="AlphaFoldDB" id="A0A2N5CLV0"/>
<organism evidence="2 3">
    <name type="scientific">Caulobacter flavus</name>
    <dbReference type="NCBI Taxonomy" id="1679497"/>
    <lineage>
        <taxon>Bacteria</taxon>
        <taxon>Pseudomonadati</taxon>
        <taxon>Pseudomonadota</taxon>
        <taxon>Alphaproteobacteria</taxon>
        <taxon>Caulobacterales</taxon>
        <taxon>Caulobacteraceae</taxon>
        <taxon>Caulobacter</taxon>
    </lineage>
</organism>
<dbReference type="KEGG" id="cfh:C1707_19105"/>
<reference evidence="2 3" key="1">
    <citation type="submission" date="2017-12" db="EMBL/GenBank/DDBJ databases">
        <title>The genome sequence of Caulobacter flavus CGMCC1 15093.</title>
        <authorList>
            <person name="Gao J."/>
            <person name="Mao X."/>
            <person name="Sun J."/>
        </authorList>
    </citation>
    <scope>NUCLEOTIDE SEQUENCE [LARGE SCALE GENOMIC DNA]</scope>
    <source>
        <strain evidence="2 3">CGMCC1 15093</strain>
    </source>
</reference>
<dbReference type="Proteomes" id="UP000234483">
    <property type="component" value="Unassembled WGS sequence"/>
</dbReference>
<evidence type="ECO:0000313" key="3">
    <source>
        <dbReference type="Proteomes" id="UP000234483"/>
    </source>
</evidence>
<evidence type="ECO:0000313" key="4">
    <source>
        <dbReference type="Proteomes" id="UP000281192"/>
    </source>
</evidence>
<proteinExistence type="predicted"/>
<evidence type="ECO:0000313" key="2">
    <source>
        <dbReference type="EMBL" id="PLR06878.1"/>
    </source>
</evidence>
<dbReference type="EMBL" id="PJRQ01000048">
    <property type="protein sequence ID" value="PLR06878.1"/>
    <property type="molecule type" value="Genomic_DNA"/>
</dbReference>
<dbReference type="Proteomes" id="UP000281192">
    <property type="component" value="Chromosome"/>
</dbReference>
<protein>
    <submittedName>
        <fullName evidence="2">Uncharacterized protein</fullName>
    </submittedName>
</protein>
<keyword evidence="4" id="KW-1185">Reference proteome</keyword>
<reference evidence="1 4" key="2">
    <citation type="submission" date="2018-01" db="EMBL/GenBank/DDBJ databases">
        <title>Complete genome sequence of Caulobacter flavus RHGG3.</title>
        <authorList>
            <person name="Yang E."/>
        </authorList>
    </citation>
    <scope>NUCLEOTIDE SEQUENCE [LARGE SCALE GENOMIC DNA]</scope>
    <source>
        <strain evidence="1 4">RHGG3</strain>
    </source>
</reference>
<gene>
    <name evidence="1" type="ORF">C1707_19105</name>
    <name evidence="2" type="ORF">CFHF_23450</name>
</gene>
<evidence type="ECO:0000313" key="1">
    <source>
        <dbReference type="EMBL" id="AYV48197.1"/>
    </source>
</evidence>